<dbReference type="GeneID" id="30159679"/>
<dbReference type="Pfam" id="PF13650">
    <property type="entry name" value="Asp_protease_2"/>
    <property type="match status" value="1"/>
</dbReference>
<evidence type="ECO:0000256" key="2">
    <source>
        <dbReference type="PROSITE-ProRule" id="PRU00047"/>
    </source>
</evidence>
<dbReference type="InterPro" id="IPR036875">
    <property type="entry name" value="Znf_CCHC_sf"/>
</dbReference>
<evidence type="ECO:0000256" key="1">
    <source>
        <dbReference type="ARBA" id="ARBA00022664"/>
    </source>
</evidence>
<comment type="caution">
    <text evidence="5">The sequence shown here is derived from an EMBL/GenBank/DDBJ whole genome shotgun (WGS) entry which is preliminary data.</text>
</comment>
<evidence type="ECO:0000313" key="6">
    <source>
        <dbReference type="Proteomes" id="UP000094065"/>
    </source>
</evidence>
<dbReference type="InterPro" id="IPR001878">
    <property type="entry name" value="Znf_CCHC"/>
</dbReference>
<dbReference type="Gene3D" id="2.40.70.10">
    <property type="entry name" value="Acid Proteases"/>
    <property type="match status" value="1"/>
</dbReference>
<dbReference type="GO" id="GO:0008270">
    <property type="term" value="F:zinc ion binding"/>
    <property type="evidence" value="ECO:0007669"/>
    <property type="project" value="UniProtKB-KW"/>
</dbReference>
<evidence type="ECO:0000256" key="3">
    <source>
        <dbReference type="SAM" id="MobiDB-lite"/>
    </source>
</evidence>
<feature type="domain" description="CCHC-type" evidence="4">
    <location>
        <begin position="359"/>
        <end position="374"/>
    </location>
</feature>
<accession>A0A1E3H9F3</accession>
<protein>
    <recommendedName>
        <fullName evidence="4">CCHC-type domain-containing protein</fullName>
    </recommendedName>
</protein>
<keyword evidence="2" id="KW-0862">Zinc</keyword>
<name>A0A1E3H9F3_9TREE</name>
<sequence>MSLPMSPVKEEPKLKPRPVSLVRVDEDGTLLDAVEAAGRPYIGVSEDGAIIHGPPVTTAVPLRSDLDSSRVDCQSTPFRRDGAPHQFSGVGPTSPAPASDSQSSQNNLNYHGLQVIIKTMHQQQAELQRGQIDPPKLPLLSSLCTSPLGVVRHLQDLANYFANYSSRFLAGNRVTPQWQVTQANRSIAKVDAYHSWSMAIGATCATWDHWRREFKKKALSSNWEADTRRVFEGLQCQGTSMAAWEAFEEKAGECQMILSDCLGLSPRRTCDKSSYSAFLPISTCVLRTPSPIVVSTPTLCLFWSSALSSSMLSKWRLLPQLLPPITHQVDGWITIRKLLDGATDAGIRARAFLKQNDLCYWCRKAGHQSKQCPDKDAVIANFNLDNDEDAERFYRALEEDLNNNDHSSVPLITVDIGLSADSPIATGLFDPGAAINTVSKSFVQTVGLRTEKVKPLKTQMADGRPGPHVDTRVRMDVFIGPTLYKNSSFLIIPTSRHVNFILGLPFCLQHRLLEGATRLAKLMAEGCSVYAQSQYSHIGSLTVDNPSLQPTVVPSPHRQQQAEAIRADFADVLPNDIGKVDNYPELRKHMRHASNYLHVGSLPILSLRCLGSGIGLPKLIALL</sequence>
<reference evidence="5 6" key="1">
    <citation type="submission" date="2016-06" db="EMBL/GenBank/DDBJ databases">
        <title>Evolution of pathogenesis and genome organization in the Tremellales.</title>
        <authorList>
            <person name="Cuomo C."/>
            <person name="Litvintseva A."/>
            <person name="Heitman J."/>
            <person name="Chen Y."/>
            <person name="Sun S."/>
            <person name="Springer D."/>
            <person name="Dromer F."/>
            <person name="Young S."/>
            <person name="Zeng Q."/>
            <person name="Chapman S."/>
            <person name="Gujja S."/>
            <person name="Saif S."/>
            <person name="Birren B."/>
        </authorList>
    </citation>
    <scope>NUCLEOTIDE SEQUENCE [LARGE SCALE GENOMIC DNA]</scope>
    <source>
        <strain evidence="5 6">CBS 6039</strain>
    </source>
</reference>
<dbReference type="EMBL" id="AWGJ01000014">
    <property type="protein sequence ID" value="ODN72967.1"/>
    <property type="molecule type" value="Genomic_DNA"/>
</dbReference>
<dbReference type="GO" id="GO:0006397">
    <property type="term" value="P:mRNA processing"/>
    <property type="evidence" value="ECO:0007669"/>
    <property type="project" value="UniProtKB-KW"/>
</dbReference>
<dbReference type="InterPro" id="IPR021109">
    <property type="entry name" value="Peptidase_aspartic_dom_sf"/>
</dbReference>
<evidence type="ECO:0000313" key="5">
    <source>
        <dbReference type="EMBL" id="ODN72967.1"/>
    </source>
</evidence>
<keyword evidence="6" id="KW-1185">Reference proteome</keyword>
<dbReference type="GO" id="GO:0003676">
    <property type="term" value="F:nucleic acid binding"/>
    <property type="evidence" value="ECO:0007669"/>
    <property type="project" value="InterPro"/>
</dbReference>
<evidence type="ECO:0000259" key="4">
    <source>
        <dbReference type="PROSITE" id="PS50158"/>
    </source>
</evidence>
<dbReference type="SUPFAM" id="SSF57756">
    <property type="entry name" value="Retrovirus zinc finger-like domains"/>
    <property type="match status" value="1"/>
</dbReference>
<dbReference type="AlphaFoldDB" id="A0A1E3H9F3"/>
<keyword evidence="1" id="KW-0507">mRNA processing</keyword>
<organism evidence="5 6">
    <name type="scientific">Cryptococcus amylolentus CBS 6039</name>
    <dbReference type="NCBI Taxonomy" id="1295533"/>
    <lineage>
        <taxon>Eukaryota</taxon>
        <taxon>Fungi</taxon>
        <taxon>Dikarya</taxon>
        <taxon>Basidiomycota</taxon>
        <taxon>Agaricomycotina</taxon>
        <taxon>Tremellomycetes</taxon>
        <taxon>Tremellales</taxon>
        <taxon>Cryptococcaceae</taxon>
        <taxon>Cryptococcus</taxon>
    </lineage>
</organism>
<feature type="compositionally biased region" description="Low complexity" evidence="3">
    <location>
        <begin position="96"/>
        <end position="105"/>
    </location>
</feature>
<proteinExistence type="predicted"/>
<dbReference type="RefSeq" id="XP_018988908.1">
    <property type="nucleotide sequence ID" value="XM_019143245.1"/>
</dbReference>
<dbReference type="CDD" id="cd00303">
    <property type="entry name" value="retropepsin_like"/>
    <property type="match status" value="1"/>
</dbReference>
<feature type="region of interest" description="Disordered" evidence="3">
    <location>
        <begin position="67"/>
        <end position="105"/>
    </location>
</feature>
<dbReference type="Proteomes" id="UP000094065">
    <property type="component" value="Unassembled WGS sequence"/>
</dbReference>
<keyword evidence="2" id="KW-0479">Metal-binding</keyword>
<gene>
    <name evidence="5" type="ORF">L202_08370</name>
</gene>
<dbReference type="PROSITE" id="PS50158">
    <property type="entry name" value="ZF_CCHC"/>
    <property type="match status" value="1"/>
</dbReference>
<keyword evidence="2" id="KW-0863">Zinc-finger</keyword>
<dbReference type="STRING" id="1295533.A0A1E3H9F3"/>